<sequence>MVKEYMILAAMWLFGTIGFILFIPQKDRRKGLLAAIMFQALIWLCDMPSFTYGLLSAPVRIFPKATDLTLTINYFFYPILFAIYYVHSKSMNSLWLKITSFFVWISIITIYDYILERYTDLIKYGSLTWLGMWIYIGFLFSISLVCCNWFYKEKTPIQSYVGGTNED</sequence>
<dbReference type="EMBL" id="MTLA01000236">
    <property type="protein sequence ID" value="OOP67056.1"/>
    <property type="molecule type" value="Genomic_DNA"/>
</dbReference>
<feature type="transmembrane region" description="Helical" evidence="1">
    <location>
        <begin position="31"/>
        <end position="50"/>
    </location>
</feature>
<dbReference type="AlphaFoldDB" id="A0A8E2I5E9"/>
<feature type="transmembrane region" description="Helical" evidence="1">
    <location>
        <begin position="6"/>
        <end position="24"/>
    </location>
</feature>
<comment type="caution">
    <text evidence="2">The sequence shown here is derived from an EMBL/GenBank/DDBJ whole genome shotgun (WGS) entry which is preliminary data.</text>
</comment>
<keyword evidence="1" id="KW-0472">Membrane</keyword>
<evidence type="ECO:0000313" key="3">
    <source>
        <dbReference type="Proteomes" id="UP000189761"/>
    </source>
</evidence>
<evidence type="ECO:0000256" key="1">
    <source>
        <dbReference type="SAM" id="Phobius"/>
    </source>
</evidence>
<keyword evidence="1" id="KW-1133">Transmembrane helix</keyword>
<dbReference type="Proteomes" id="UP000189761">
    <property type="component" value="Unassembled WGS sequence"/>
</dbReference>
<name>A0A8E2I5E9_9BACI</name>
<protein>
    <submittedName>
        <fullName evidence="2">Uncharacterized protein</fullName>
    </submittedName>
</protein>
<evidence type="ECO:0000313" key="2">
    <source>
        <dbReference type="EMBL" id="OOP67056.1"/>
    </source>
</evidence>
<keyword evidence="1" id="KW-0812">Transmembrane</keyword>
<proteinExistence type="predicted"/>
<accession>A0A8E2I5E9</accession>
<feature type="transmembrane region" description="Helical" evidence="1">
    <location>
        <begin position="127"/>
        <end position="151"/>
    </location>
</feature>
<organism evidence="2 3">
    <name type="scientific">Heyndrickxia oleronia</name>
    <dbReference type="NCBI Taxonomy" id="38875"/>
    <lineage>
        <taxon>Bacteria</taxon>
        <taxon>Bacillati</taxon>
        <taxon>Bacillota</taxon>
        <taxon>Bacilli</taxon>
        <taxon>Bacillales</taxon>
        <taxon>Bacillaceae</taxon>
        <taxon>Heyndrickxia</taxon>
    </lineage>
</organism>
<dbReference type="InterPro" id="IPR048147">
    <property type="entry name" value="CBO0543-like"/>
</dbReference>
<gene>
    <name evidence="2" type="ORF">BWZ43_17775</name>
</gene>
<dbReference type="NCBIfam" id="NF041644">
    <property type="entry name" value="CBO0543_fam"/>
    <property type="match status" value="1"/>
</dbReference>
<feature type="transmembrane region" description="Helical" evidence="1">
    <location>
        <begin position="70"/>
        <end position="87"/>
    </location>
</feature>
<keyword evidence="3" id="KW-1185">Reference proteome</keyword>
<dbReference type="RefSeq" id="WP_071977159.1">
    <property type="nucleotide sequence ID" value="NZ_CP065424.1"/>
</dbReference>
<reference evidence="2 3" key="1">
    <citation type="submission" date="2017-01" db="EMBL/GenBank/DDBJ databases">
        <title>Draft genome sequence of Bacillus oleronius.</title>
        <authorList>
            <person name="Allam M."/>
        </authorList>
    </citation>
    <scope>NUCLEOTIDE SEQUENCE [LARGE SCALE GENOMIC DNA]</scope>
    <source>
        <strain evidence="2 3">DSM 9356</strain>
    </source>
</reference>
<feature type="transmembrane region" description="Helical" evidence="1">
    <location>
        <begin position="94"/>
        <end position="115"/>
    </location>
</feature>